<evidence type="ECO:0000313" key="8">
    <source>
        <dbReference type="Proteomes" id="UP001392437"/>
    </source>
</evidence>
<feature type="domain" description="Metallo-beta-lactamase" evidence="6">
    <location>
        <begin position="52"/>
        <end position="208"/>
    </location>
</feature>
<dbReference type="GO" id="GO:0046872">
    <property type="term" value="F:metal ion binding"/>
    <property type="evidence" value="ECO:0007669"/>
    <property type="project" value="UniProtKB-KW"/>
</dbReference>
<name>A0AAW0R4L3_9PEZI</name>
<sequence length="336" mass="36594">MSTVLANCDTSLFNDYLAAQGSKLPVLPPVEQVSPRVVRILGGNAGPMRLQGTNTYLVGTGRSRILIDAGQGLKFWIDNLRQLVDELEITISHVLLTHWHIDHTSGVPDLVTCWPELAERIYKHDPDPGQRAIADGQEFAVEGATMRALHTPGHSHDHMCFQLAEEDALFTGDNVLGHGQSVFEDLGLFTTSLASMAALGCRLGYPAHGAVIEDLPRKMQGLLRQKEYYEHQVYSLLTAARERARQAAAVPGGAKGSVAVAELVTAVFGRSEGDVVKLAIEPRIVKTLEKLAEDRKVAFEIVAGEKRWFARDSNPRGRRGLGRAGMKQACALTSQG</sequence>
<dbReference type="InterPro" id="IPR036866">
    <property type="entry name" value="RibonucZ/Hydroxyglut_hydro"/>
</dbReference>
<comment type="cofactor">
    <cofactor evidence="1">
        <name>Zn(2+)</name>
        <dbReference type="ChEBI" id="CHEBI:29105"/>
    </cofactor>
</comment>
<keyword evidence="4" id="KW-0378">Hydrolase</keyword>
<proteinExistence type="inferred from homology"/>
<evidence type="ECO:0000313" key="7">
    <source>
        <dbReference type="EMBL" id="KAK8123850.1"/>
    </source>
</evidence>
<gene>
    <name evidence="7" type="ORF">PG999_003768</name>
</gene>
<evidence type="ECO:0000256" key="5">
    <source>
        <dbReference type="ARBA" id="ARBA00022833"/>
    </source>
</evidence>
<organism evidence="7 8">
    <name type="scientific">Apiospora kogelbergensis</name>
    <dbReference type="NCBI Taxonomy" id="1337665"/>
    <lineage>
        <taxon>Eukaryota</taxon>
        <taxon>Fungi</taxon>
        <taxon>Dikarya</taxon>
        <taxon>Ascomycota</taxon>
        <taxon>Pezizomycotina</taxon>
        <taxon>Sordariomycetes</taxon>
        <taxon>Xylariomycetidae</taxon>
        <taxon>Amphisphaeriales</taxon>
        <taxon>Apiosporaceae</taxon>
        <taxon>Apiospora</taxon>
    </lineage>
</organism>
<reference evidence="7 8" key="1">
    <citation type="submission" date="2023-01" db="EMBL/GenBank/DDBJ databases">
        <title>Analysis of 21 Apiospora genomes using comparative genomics revels a genus with tremendous synthesis potential of carbohydrate active enzymes and secondary metabolites.</title>
        <authorList>
            <person name="Sorensen T."/>
        </authorList>
    </citation>
    <scope>NUCLEOTIDE SEQUENCE [LARGE SCALE GENOMIC DNA]</scope>
    <source>
        <strain evidence="7 8">CBS 117206</strain>
    </source>
</reference>
<keyword evidence="3" id="KW-0479">Metal-binding</keyword>
<dbReference type="PANTHER" id="PTHR23131">
    <property type="entry name" value="ENDORIBONUCLEASE LACTB2"/>
    <property type="match status" value="1"/>
</dbReference>
<dbReference type="PANTHER" id="PTHR23131:SF2">
    <property type="entry name" value="LACTAMASE-LIKE PROTEIN APTB-RELATED"/>
    <property type="match status" value="1"/>
</dbReference>
<dbReference type="InterPro" id="IPR001279">
    <property type="entry name" value="Metallo-B-lactamas"/>
</dbReference>
<evidence type="ECO:0000256" key="1">
    <source>
        <dbReference type="ARBA" id="ARBA00001947"/>
    </source>
</evidence>
<dbReference type="Proteomes" id="UP001392437">
    <property type="component" value="Unassembled WGS sequence"/>
</dbReference>
<dbReference type="FunFam" id="3.60.15.10:FF:000041">
    <property type="entry name" value="Metallo-beta-lactamase domain protein"/>
    <property type="match status" value="1"/>
</dbReference>
<dbReference type="GO" id="GO:0044550">
    <property type="term" value="P:secondary metabolite biosynthetic process"/>
    <property type="evidence" value="ECO:0007669"/>
    <property type="project" value="TreeGrafter"/>
</dbReference>
<comment type="caution">
    <text evidence="7">The sequence shown here is derived from an EMBL/GenBank/DDBJ whole genome shotgun (WGS) entry which is preliminary data.</text>
</comment>
<evidence type="ECO:0000256" key="2">
    <source>
        <dbReference type="ARBA" id="ARBA00007749"/>
    </source>
</evidence>
<dbReference type="GO" id="GO:0016787">
    <property type="term" value="F:hydrolase activity"/>
    <property type="evidence" value="ECO:0007669"/>
    <property type="project" value="UniProtKB-KW"/>
</dbReference>
<protein>
    <submittedName>
        <fullName evidence="7">Atrochrysone carboxyl ACP thioesterase AgnL7</fullName>
    </submittedName>
</protein>
<dbReference type="Pfam" id="PF00753">
    <property type="entry name" value="Lactamase_B"/>
    <property type="match status" value="1"/>
</dbReference>
<comment type="similarity">
    <text evidence="2">Belongs to the metallo-beta-lactamase superfamily.</text>
</comment>
<accession>A0AAW0R4L3</accession>
<evidence type="ECO:0000259" key="6">
    <source>
        <dbReference type="SMART" id="SM00849"/>
    </source>
</evidence>
<keyword evidence="5" id="KW-0862">Zinc</keyword>
<dbReference type="CDD" id="cd07722">
    <property type="entry name" value="LACTB2-like_MBL-fold"/>
    <property type="match status" value="1"/>
</dbReference>
<evidence type="ECO:0000256" key="3">
    <source>
        <dbReference type="ARBA" id="ARBA00022723"/>
    </source>
</evidence>
<keyword evidence="8" id="KW-1185">Reference proteome</keyword>
<dbReference type="AlphaFoldDB" id="A0AAW0R4L3"/>
<dbReference type="InterPro" id="IPR047921">
    <property type="entry name" value="LACTB2-like_MBL-fold"/>
</dbReference>
<dbReference type="Gene3D" id="3.60.15.10">
    <property type="entry name" value="Ribonuclease Z/Hydroxyacylglutathione hydrolase-like"/>
    <property type="match status" value="1"/>
</dbReference>
<evidence type="ECO:0000256" key="4">
    <source>
        <dbReference type="ARBA" id="ARBA00022801"/>
    </source>
</evidence>
<dbReference type="SUPFAM" id="SSF56281">
    <property type="entry name" value="Metallo-hydrolase/oxidoreductase"/>
    <property type="match status" value="1"/>
</dbReference>
<dbReference type="EMBL" id="JAQQWP010000003">
    <property type="protein sequence ID" value="KAK8123850.1"/>
    <property type="molecule type" value="Genomic_DNA"/>
</dbReference>
<dbReference type="InterPro" id="IPR050662">
    <property type="entry name" value="Sec-metab_biosynth-thioest"/>
</dbReference>
<dbReference type="SMART" id="SM00849">
    <property type="entry name" value="Lactamase_B"/>
    <property type="match status" value="1"/>
</dbReference>